<dbReference type="OrthoDB" id="685916at2759"/>
<evidence type="ECO:0000313" key="3">
    <source>
        <dbReference type="EnsemblPlants" id="PNT63273"/>
    </source>
</evidence>
<evidence type="ECO:0000259" key="1">
    <source>
        <dbReference type="Pfam" id="PF13966"/>
    </source>
</evidence>
<feature type="domain" description="Reverse transcriptase zinc-binding" evidence="1">
    <location>
        <begin position="138"/>
        <end position="207"/>
    </location>
</feature>
<dbReference type="STRING" id="15368.A0A2K2CMM1"/>
<reference evidence="2" key="2">
    <citation type="submission" date="2017-06" db="EMBL/GenBank/DDBJ databases">
        <title>WGS assembly of Brachypodium distachyon.</title>
        <authorList>
            <consortium name="The International Brachypodium Initiative"/>
            <person name="Lucas S."/>
            <person name="Harmon-Smith M."/>
            <person name="Lail K."/>
            <person name="Tice H."/>
            <person name="Grimwood J."/>
            <person name="Bruce D."/>
            <person name="Barry K."/>
            <person name="Shu S."/>
            <person name="Lindquist E."/>
            <person name="Wang M."/>
            <person name="Pitluck S."/>
            <person name="Vogel J.P."/>
            <person name="Garvin D.F."/>
            <person name="Mockler T.C."/>
            <person name="Schmutz J."/>
            <person name="Rokhsar D."/>
            <person name="Bevan M.W."/>
        </authorList>
    </citation>
    <scope>NUCLEOTIDE SEQUENCE</scope>
    <source>
        <strain evidence="2">Bd21</strain>
    </source>
</reference>
<keyword evidence="4" id="KW-1185">Reference proteome</keyword>
<protein>
    <recommendedName>
        <fullName evidence="1">Reverse transcriptase zinc-binding domain-containing protein</fullName>
    </recommendedName>
</protein>
<reference evidence="3" key="3">
    <citation type="submission" date="2018-08" db="UniProtKB">
        <authorList>
            <consortium name="EnsemblPlants"/>
        </authorList>
    </citation>
    <scope>IDENTIFICATION</scope>
    <source>
        <strain evidence="3">cv. Bd21</strain>
    </source>
</reference>
<name>A0A2K2CMM1_BRADI</name>
<evidence type="ECO:0000313" key="4">
    <source>
        <dbReference type="Proteomes" id="UP000008810"/>
    </source>
</evidence>
<accession>A0A2K2CMM1</accession>
<dbReference type="Pfam" id="PF13966">
    <property type="entry name" value="zf-RVT"/>
    <property type="match status" value="1"/>
</dbReference>
<reference evidence="2 3" key="1">
    <citation type="journal article" date="2010" name="Nature">
        <title>Genome sequencing and analysis of the model grass Brachypodium distachyon.</title>
        <authorList>
            <consortium name="International Brachypodium Initiative"/>
        </authorList>
    </citation>
    <scope>NUCLEOTIDE SEQUENCE [LARGE SCALE GENOMIC DNA]</scope>
    <source>
        <strain evidence="2 3">Bd21</strain>
    </source>
</reference>
<dbReference type="Gramene" id="PNT63273">
    <property type="protein sequence ID" value="PNT63273"/>
    <property type="gene ID" value="BRADI_4g13676v3"/>
</dbReference>
<evidence type="ECO:0000313" key="2">
    <source>
        <dbReference type="EMBL" id="PNT63273.1"/>
    </source>
</evidence>
<dbReference type="Proteomes" id="UP000008810">
    <property type="component" value="Chromosome 4"/>
</dbReference>
<gene>
    <name evidence="2" type="ORF">BRADI_4g13676v3</name>
</gene>
<dbReference type="EnsemblPlants" id="PNT63273">
    <property type="protein sequence ID" value="PNT63273"/>
    <property type="gene ID" value="BRADI_4g13676v3"/>
</dbReference>
<dbReference type="EMBL" id="CM000883">
    <property type="protein sequence ID" value="PNT63273.1"/>
    <property type="molecule type" value="Genomic_DNA"/>
</dbReference>
<dbReference type="InterPro" id="IPR026960">
    <property type="entry name" value="RVT-Znf"/>
</dbReference>
<dbReference type="InParanoid" id="A0A2K2CMM1"/>
<sequence>MSYVWRSILKGLELIRQGIVMRIGNGENVNIWTDPWIPRGVTRRVSCNQGHTVLSRVDLIDPSTGTWDKELVQDILPRDDAEIVLKIPIYKDMEDFAAWHYDSKGIFSVKSAYMVHVYYLRRAEEGSTSDAPGTVGWKEETWKRLWKLKCPPKVHHFLWRFSHNSHPVRRNLERRGMDLDTRCVVCSTLFEDGCHLFFKCRLVKERWRALELEDVRVQLSLCTSAFDVCHSILKLPSEKATFVVATLWCWWTERNKALPMKVDVPLRSNQHWSLPDTHVIKFNCDGAFSQNEQKGGRGCIARNNVGRFGFVWVSCRTFCVAFDSYPEDVIRLVAGDIAAPTS</sequence>
<dbReference type="AlphaFoldDB" id="A0A2K2CMM1"/>
<organism evidence="2">
    <name type="scientific">Brachypodium distachyon</name>
    <name type="common">Purple false brome</name>
    <name type="synonym">Trachynia distachya</name>
    <dbReference type="NCBI Taxonomy" id="15368"/>
    <lineage>
        <taxon>Eukaryota</taxon>
        <taxon>Viridiplantae</taxon>
        <taxon>Streptophyta</taxon>
        <taxon>Embryophyta</taxon>
        <taxon>Tracheophyta</taxon>
        <taxon>Spermatophyta</taxon>
        <taxon>Magnoliopsida</taxon>
        <taxon>Liliopsida</taxon>
        <taxon>Poales</taxon>
        <taxon>Poaceae</taxon>
        <taxon>BOP clade</taxon>
        <taxon>Pooideae</taxon>
        <taxon>Stipodae</taxon>
        <taxon>Brachypodieae</taxon>
        <taxon>Brachypodium</taxon>
    </lineage>
</organism>
<proteinExistence type="predicted"/>